<dbReference type="SUPFAM" id="SSF52518">
    <property type="entry name" value="Thiamin diphosphate-binding fold (THDP-binding)"/>
    <property type="match status" value="1"/>
</dbReference>
<dbReference type="GO" id="GO:0008661">
    <property type="term" value="F:1-deoxy-D-xylulose-5-phosphate synthase activity"/>
    <property type="evidence" value="ECO:0007669"/>
    <property type="project" value="UniProtKB-EC"/>
</dbReference>
<reference evidence="14" key="1">
    <citation type="submission" date="2020-08" db="EMBL/GenBank/DDBJ databases">
        <title>Genome public.</title>
        <authorList>
            <person name="Liu C."/>
            <person name="Sun Q."/>
        </authorList>
    </citation>
    <scope>NUCLEOTIDE SEQUENCE</scope>
    <source>
        <strain evidence="14">NSJ-28</strain>
    </source>
</reference>
<evidence type="ECO:0000256" key="11">
    <source>
        <dbReference type="ARBA" id="ARBA00023052"/>
    </source>
</evidence>
<sequence length="316" mass="34975">MKQSYTLDEYNSARSVVGDTIAELGGKDSRVWLLTPDIGFGCKEFHEKYPDRFIDTGIAEQDVVGVSAGLAYDGNIPFIIGMMPFMSMRALEQVRTDVCYPNLPVRIIANYAGLTGNGGSTHYAMEDMALYSSLVNMTVCAASDPVQLRQIIEKSLYYEGPLSIRIDPGKENRVLYTAEDRFEIGKGHLARDGKDITIIACGEMVSYALQLHDKAKKAGIGVRVIDMFTVKPLDEEIVRKAAEETGRIIVWEDHLMKNGLASAVADLLCDNGIALKSFKRFGIPQVYPGFGSAEDLYHLYGYDPEAVWEYVSKLLG</sequence>
<dbReference type="InterPro" id="IPR009014">
    <property type="entry name" value="Transketo_C/PFOR_II"/>
</dbReference>
<evidence type="ECO:0000259" key="13">
    <source>
        <dbReference type="SMART" id="SM00861"/>
    </source>
</evidence>
<comment type="similarity">
    <text evidence="4">Belongs to the transketolase family. DXPS subfamily.</text>
</comment>
<dbReference type="EC" id="2.2.1.7" evidence="6"/>
<feature type="domain" description="Transketolase-like pyrimidine-binding" evidence="13">
    <location>
        <begin position="11"/>
        <end position="174"/>
    </location>
</feature>
<keyword evidence="11" id="KW-0786">Thiamine pyrophosphate</keyword>
<dbReference type="InterPro" id="IPR005475">
    <property type="entry name" value="Transketolase-like_Pyr-bd"/>
</dbReference>
<dbReference type="RefSeq" id="WP_147573843.1">
    <property type="nucleotide sequence ID" value="NZ_JACOPL010000004.1"/>
</dbReference>
<evidence type="ECO:0000256" key="2">
    <source>
        <dbReference type="ARBA" id="ARBA00001964"/>
    </source>
</evidence>
<dbReference type="SMART" id="SM00861">
    <property type="entry name" value="Transket_pyr"/>
    <property type="match status" value="1"/>
</dbReference>
<evidence type="ECO:0000256" key="5">
    <source>
        <dbReference type="ARBA" id="ARBA00011738"/>
    </source>
</evidence>
<proteinExistence type="inferred from homology"/>
<protein>
    <recommendedName>
        <fullName evidence="6">1-deoxy-D-xylulose-5-phosphate synthase</fullName>
        <ecNumber evidence="6">2.2.1.7</ecNumber>
    </recommendedName>
</protein>
<evidence type="ECO:0000256" key="4">
    <source>
        <dbReference type="ARBA" id="ARBA00011081"/>
    </source>
</evidence>
<evidence type="ECO:0000256" key="7">
    <source>
        <dbReference type="ARBA" id="ARBA00022679"/>
    </source>
</evidence>
<keyword evidence="9" id="KW-0460">Magnesium</keyword>
<dbReference type="InterPro" id="IPR005477">
    <property type="entry name" value="Dxylulose-5-P_synthase"/>
</dbReference>
<dbReference type="Gene3D" id="3.40.50.970">
    <property type="match status" value="1"/>
</dbReference>
<dbReference type="Proteomes" id="UP000606499">
    <property type="component" value="Unassembled WGS sequence"/>
</dbReference>
<keyword evidence="10" id="KW-0784">Thiamine biosynthesis</keyword>
<dbReference type="Pfam" id="PF02779">
    <property type="entry name" value="Transket_pyr"/>
    <property type="match status" value="1"/>
</dbReference>
<dbReference type="EMBL" id="JACOPL010000004">
    <property type="protein sequence ID" value="MBC5724937.1"/>
    <property type="molecule type" value="Genomic_DNA"/>
</dbReference>
<dbReference type="InterPro" id="IPR033248">
    <property type="entry name" value="Transketolase_C"/>
</dbReference>
<evidence type="ECO:0000256" key="1">
    <source>
        <dbReference type="ARBA" id="ARBA00001946"/>
    </source>
</evidence>
<comment type="cofactor">
    <cofactor evidence="1">
        <name>Mg(2+)</name>
        <dbReference type="ChEBI" id="CHEBI:18420"/>
    </cofactor>
</comment>
<evidence type="ECO:0000256" key="9">
    <source>
        <dbReference type="ARBA" id="ARBA00022842"/>
    </source>
</evidence>
<evidence type="ECO:0000313" key="14">
    <source>
        <dbReference type="EMBL" id="MBC5724937.1"/>
    </source>
</evidence>
<dbReference type="GO" id="GO:0019288">
    <property type="term" value="P:isopentenyl diphosphate biosynthetic process, methylerythritol 4-phosphate pathway"/>
    <property type="evidence" value="ECO:0007669"/>
    <property type="project" value="TreeGrafter"/>
</dbReference>
<dbReference type="SUPFAM" id="SSF52922">
    <property type="entry name" value="TK C-terminal domain-like"/>
    <property type="match status" value="1"/>
</dbReference>
<comment type="caution">
    <text evidence="14">The sequence shown here is derived from an EMBL/GenBank/DDBJ whole genome shotgun (WGS) entry which is preliminary data.</text>
</comment>
<accession>A0A923LV81</accession>
<dbReference type="AlphaFoldDB" id="A0A923LV81"/>
<dbReference type="CDD" id="cd07033">
    <property type="entry name" value="TPP_PYR_DXS_TK_like"/>
    <property type="match status" value="1"/>
</dbReference>
<comment type="subunit">
    <text evidence="5">Homodimer.</text>
</comment>
<dbReference type="Gene3D" id="3.40.50.920">
    <property type="match status" value="1"/>
</dbReference>
<dbReference type="PANTHER" id="PTHR43322:SF5">
    <property type="entry name" value="1-DEOXY-D-XYLULOSE-5-PHOSPHATE SYNTHASE, CHLOROPLASTIC"/>
    <property type="match status" value="1"/>
</dbReference>
<dbReference type="GO" id="GO:0009228">
    <property type="term" value="P:thiamine biosynthetic process"/>
    <property type="evidence" value="ECO:0007669"/>
    <property type="project" value="UniProtKB-KW"/>
</dbReference>
<dbReference type="GO" id="GO:0005829">
    <property type="term" value="C:cytosol"/>
    <property type="evidence" value="ECO:0007669"/>
    <property type="project" value="TreeGrafter"/>
</dbReference>
<dbReference type="InterPro" id="IPR029061">
    <property type="entry name" value="THDP-binding"/>
</dbReference>
<keyword evidence="8" id="KW-0479">Metal-binding</keyword>
<organism evidence="14 15">
    <name type="scientific">Agathobaculum faecis</name>
    <dbReference type="NCBI Taxonomy" id="2763013"/>
    <lineage>
        <taxon>Bacteria</taxon>
        <taxon>Bacillati</taxon>
        <taxon>Bacillota</taxon>
        <taxon>Clostridia</taxon>
        <taxon>Eubacteriales</taxon>
        <taxon>Butyricicoccaceae</taxon>
        <taxon>Agathobaculum</taxon>
    </lineage>
</organism>
<dbReference type="PANTHER" id="PTHR43322">
    <property type="entry name" value="1-D-DEOXYXYLULOSE 5-PHOSPHATE SYNTHASE-RELATED"/>
    <property type="match status" value="1"/>
</dbReference>
<comment type="cofactor">
    <cofactor evidence="2">
        <name>thiamine diphosphate</name>
        <dbReference type="ChEBI" id="CHEBI:58937"/>
    </cofactor>
</comment>
<evidence type="ECO:0000256" key="12">
    <source>
        <dbReference type="ARBA" id="ARBA00023229"/>
    </source>
</evidence>
<evidence type="ECO:0000256" key="6">
    <source>
        <dbReference type="ARBA" id="ARBA00013150"/>
    </source>
</evidence>
<evidence type="ECO:0000256" key="8">
    <source>
        <dbReference type="ARBA" id="ARBA00022723"/>
    </source>
</evidence>
<evidence type="ECO:0000256" key="3">
    <source>
        <dbReference type="ARBA" id="ARBA00004980"/>
    </source>
</evidence>
<evidence type="ECO:0000256" key="10">
    <source>
        <dbReference type="ARBA" id="ARBA00022977"/>
    </source>
</evidence>
<comment type="pathway">
    <text evidence="3">Metabolic intermediate biosynthesis; 1-deoxy-D-xylulose 5-phosphate biosynthesis; 1-deoxy-D-xylulose 5-phosphate from D-glyceraldehyde 3-phosphate and pyruvate: step 1/1.</text>
</comment>
<gene>
    <name evidence="14" type="ORF">H8S45_05620</name>
</gene>
<dbReference type="GO" id="GO:0046872">
    <property type="term" value="F:metal ion binding"/>
    <property type="evidence" value="ECO:0007669"/>
    <property type="project" value="UniProtKB-KW"/>
</dbReference>
<evidence type="ECO:0000313" key="15">
    <source>
        <dbReference type="Proteomes" id="UP000606499"/>
    </source>
</evidence>
<name>A0A923LV81_9FIRM</name>
<dbReference type="GO" id="GO:0016114">
    <property type="term" value="P:terpenoid biosynthetic process"/>
    <property type="evidence" value="ECO:0007669"/>
    <property type="project" value="InterPro"/>
</dbReference>
<dbReference type="FunFam" id="3.40.50.970:FF:000129">
    <property type="entry name" value="Transketolase"/>
    <property type="match status" value="1"/>
</dbReference>
<dbReference type="Pfam" id="PF02780">
    <property type="entry name" value="Transketolase_C"/>
    <property type="match status" value="1"/>
</dbReference>
<keyword evidence="7" id="KW-0808">Transferase</keyword>
<keyword evidence="15" id="KW-1185">Reference proteome</keyword>
<keyword evidence="12" id="KW-0414">Isoprene biosynthesis</keyword>